<proteinExistence type="predicted"/>
<reference evidence="1 2" key="1">
    <citation type="submission" date="2023-12" db="EMBL/GenBank/DDBJ databases">
        <title>Baltic Sea Cyanobacteria.</title>
        <authorList>
            <person name="Delbaje E."/>
            <person name="Fewer D.P."/>
            <person name="Shishido T.K."/>
        </authorList>
    </citation>
    <scope>NUCLEOTIDE SEQUENCE [LARGE SCALE GENOMIC DNA]</scope>
    <source>
        <strain evidence="1 2">UHCC 0370</strain>
    </source>
</reference>
<dbReference type="EMBL" id="JAYGIE010000093">
    <property type="protein sequence ID" value="MEA5479570.1"/>
    <property type="molecule type" value="Genomic_DNA"/>
</dbReference>
<name>A0ABU5TMS1_9CYAN</name>
<dbReference type="Proteomes" id="UP001301388">
    <property type="component" value="Unassembled WGS sequence"/>
</dbReference>
<protein>
    <submittedName>
        <fullName evidence="1">Uncharacterized protein</fullName>
    </submittedName>
</protein>
<comment type="caution">
    <text evidence="1">The sequence shown here is derived from an EMBL/GenBank/DDBJ whole genome shotgun (WGS) entry which is preliminary data.</text>
</comment>
<organism evidence="1 2">
    <name type="scientific">Pseudanabaena galeata UHCC 0370</name>
    <dbReference type="NCBI Taxonomy" id="3110310"/>
    <lineage>
        <taxon>Bacteria</taxon>
        <taxon>Bacillati</taxon>
        <taxon>Cyanobacteriota</taxon>
        <taxon>Cyanophyceae</taxon>
        <taxon>Pseudanabaenales</taxon>
        <taxon>Pseudanabaenaceae</taxon>
        <taxon>Pseudanabaena</taxon>
    </lineage>
</organism>
<accession>A0ABU5TMS1</accession>
<keyword evidence="2" id="KW-1185">Reference proteome</keyword>
<evidence type="ECO:0000313" key="2">
    <source>
        <dbReference type="Proteomes" id="UP001301388"/>
    </source>
</evidence>
<gene>
    <name evidence="1" type="ORF">VB774_18265</name>
</gene>
<evidence type="ECO:0000313" key="1">
    <source>
        <dbReference type="EMBL" id="MEA5479570.1"/>
    </source>
</evidence>
<sequence length="249" mass="27990">MNPELEKEISNLRALNLTPKQIARKLGLRPSEVTAIIQNQAKQVALALDKKGELAPIAKCLANKNMIQELLQPKSKNWFGLKSKEKDLDLDSGSSGLGLVLVARSVSNRFRVCSYLVDYWCLGVKDAIGPRQMDRFKYEQFLHHAFQMYPEGYAEITLQQAQDIVFGSVEYAETLGLKPHSDFAAARDHLGEWNDKTALEFGRDGKPFFMAGPYDNVNKIMRTLTQTVGENNFNFVTPLDGNGYGSLNW</sequence>
<dbReference type="RefSeq" id="WP_323262770.1">
    <property type="nucleotide sequence ID" value="NZ_JAYGIE010000093.1"/>
</dbReference>